<feature type="domain" description="Leucine-rich repeat-containing N-terminal plant-type" evidence="12">
    <location>
        <begin position="2"/>
        <end position="37"/>
    </location>
</feature>
<name>A0A8X8ZGW0_SALSN</name>
<dbReference type="InterPro" id="IPR032675">
    <property type="entry name" value="LRR_dom_sf"/>
</dbReference>
<evidence type="ECO:0000256" key="1">
    <source>
        <dbReference type="ARBA" id="ARBA00004251"/>
    </source>
</evidence>
<feature type="transmembrane region" description="Helical" evidence="11">
    <location>
        <begin position="1565"/>
        <end position="1588"/>
    </location>
</feature>
<keyword evidence="3" id="KW-1003">Cell membrane</keyword>
<comment type="subcellular location">
    <subcellularLocation>
        <location evidence="1">Cell membrane</location>
        <topology evidence="1">Single-pass type I membrane protein</topology>
    </subcellularLocation>
</comment>
<dbReference type="GO" id="GO:0051707">
    <property type="term" value="P:response to other organism"/>
    <property type="evidence" value="ECO:0007669"/>
    <property type="project" value="UniProtKB-ARBA"/>
</dbReference>
<dbReference type="Pfam" id="PF08263">
    <property type="entry name" value="LRRNT_2"/>
    <property type="match status" value="2"/>
</dbReference>
<keyword evidence="9 11" id="KW-0472">Membrane</keyword>
<dbReference type="InterPro" id="IPR003591">
    <property type="entry name" value="Leu-rich_rpt_typical-subtyp"/>
</dbReference>
<evidence type="ECO:0000256" key="5">
    <source>
        <dbReference type="ARBA" id="ARBA00022692"/>
    </source>
</evidence>
<keyword evidence="4" id="KW-0433">Leucine-rich repeat</keyword>
<feature type="domain" description="Leucine-rich repeat-containing N-terminal plant-type" evidence="12">
    <location>
        <begin position="905"/>
        <end position="926"/>
    </location>
</feature>
<evidence type="ECO:0000256" key="6">
    <source>
        <dbReference type="ARBA" id="ARBA00022729"/>
    </source>
</evidence>
<evidence type="ECO:0000256" key="9">
    <source>
        <dbReference type="ARBA" id="ARBA00023136"/>
    </source>
</evidence>
<evidence type="ECO:0000256" key="3">
    <source>
        <dbReference type="ARBA" id="ARBA00022475"/>
    </source>
</evidence>
<evidence type="ECO:0000256" key="11">
    <source>
        <dbReference type="SAM" id="Phobius"/>
    </source>
</evidence>
<dbReference type="InterPro" id="IPR001611">
    <property type="entry name" value="Leu-rich_rpt"/>
</dbReference>
<keyword evidence="14" id="KW-1185">Reference proteome</keyword>
<dbReference type="SMART" id="SM00365">
    <property type="entry name" value="LRR_SD22"/>
    <property type="match status" value="7"/>
</dbReference>
<keyword evidence="7" id="KW-0677">Repeat</keyword>
<keyword evidence="5 11" id="KW-0812">Transmembrane</keyword>
<dbReference type="FunFam" id="3.80.10.10:FF:000095">
    <property type="entry name" value="LRR receptor-like serine/threonine-protein kinase GSO1"/>
    <property type="match status" value="1"/>
</dbReference>
<dbReference type="InterPro" id="IPR046956">
    <property type="entry name" value="RLP23-like"/>
</dbReference>
<evidence type="ECO:0000256" key="4">
    <source>
        <dbReference type="ARBA" id="ARBA00022614"/>
    </source>
</evidence>
<keyword evidence="10" id="KW-0325">Glycoprotein</keyword>
<dbReference type="InterPro" id="IPR013210">
    <property type="entry name" value="LRR_N_plant-typ"/>
</dbReference>
<comment type="similarity">
    <text evidence="2">Belongs to the RLP family.</text>
</comment>
<sequence>MLLQLKDELIFDSSRSTKLARWNESGECCKWHGVECDASGYVVSLQLNDEAIYGGIGDSSSLFKFKYLQKLNLADNHFDSDTDPIPRGIGNLTYLTHLNLSYAGYGGQVPSEISSLTRLASLDISSDYTLCLEHTNLEMLVHNLTELRELHLDHVYISSLHESKNWGHIISSHLPNLTSLSMVGCFLYAPSPKPFWQLHSLSILQLDQNDLSGVTLHDLFTNFPSLATLTLSSCSLKGSIPSTFVNLTKLIHVDLSHNSFTSSLPSTLFANLTKLIHVDLSLNFLTGSLPSTLFANVTQLIRVDMSHNAFTGALPSTLFEGLSNLVHLNLRRNSFSGNIPQSRSALPSLLELDLSHNHFKGTFQLSLPNLTLLDLSGNSLSIDAGNVNSSSHECLKLKVLHLNSCNLSSFPDFIKHLDLEALDLSKNRITGEIPSWIWGTQLWYLDLSFNLLTNLQKPYYIPASVRVVYLQSNQLRDELHLPISFESELFYLYLADNNLSGSIPTSICNATRLYNLDLSRNKLSGPIPTCLCNATQLNSLSLSGNKLSVINLEEIDLSRNNISGSIPPFPLVRIMVLDLSQNNIIGSIPDIFRTDYFCMLRYLDLSYNTLEGKITKSLEHCMWMVYMNVGNNMINDTFPCMLSSGLAVLVLHSNRFHGQVRCHINWLNLQILDISSNHFSGSLESINFSSWMTMELPSDKRGVTSYKLPSSMTLIVKGQMVDFYKIWKDFSTIDSFYGKLPNAIGDLTSLHHLNFSHNALNGSIPKSFVQLKNLESLDLSVNQLAGSIPEELGGLTFLAHLNLSYNMFVGAIPNGRQIQTFSADSFEGNLGLCGLALDISCSNSNVPPPGYDENGEEKREIQWEYVCAAVGYVRHEKKTCKKSSSSKESSQEAIMDELIFNSTLSTKLVRWNKSGECCLWHGVECDASGYVVSLQLDDETISGGIGDSSSLFRFKYLQKLNLADNHFDSYTDPIPRGIGNFTYLTHLNLAYARFGGQVPSTLFANLTKLIHVDLSMNSLTGSLPSTLFEGLSTLGHLNLGSNSFFGNIPRSLFALTSLLELDLSINQFNGTFQLDNFRSLPNLTLLSLSGNSLSVDVGNFNSSSSGGFQLKVLDLASCNLSKFPDFIKYLDLERLDLSNNHIAGEIPSWVWGAQLEHLDLSFNLFTHMQKPYLIPASLRFLSLDSNQLKGKLQLSIPLESQLLYIYIANNSLSGELQLPIPFMSNVEDLVLADNNLSGSIPTSLCNAKHLRSLDLSGNILCGSIPPCLLGNIFALDLSRNNISGNIPDDFSMGCTLQSIHLNNNSLEGKIPKSLSRCLLLYMNVGNNMLNDTFPCMLAPSLLVLVLHSNRFHGYLRCPINWPNLQILDVSSNNFSGSLESFNFSSWTAMMLPSDGKLRGSTYSSMYSSIVTLTMKGQDVELPYIWLDFCIIDLSSNNLYGKIPNAIGDLTSLHQLNLSHNSLNGIIPKSFGQLKNLESLDLSVNQLAGPIPEELGGLTFLSKLNLSYNKFVGAIPNGRQIQTFSADSFEGNSGLCGFPLDINCSNTNVPLQGYDENGEEKREIKWEYVCAAVGYVVGVGSIVWLLLFCRSFREKYFGKIEEFVEDMFIARDMRRRRARRAASRNRVRRQ</sequence>
<evidence type="ECO:0000256" key="2">
    <source>
        <dbReference type="ARBA" id="ARBA00009592"/>
    </source>
</evidence>
<dbReference type="EMBL" id="PNBA02000013">
    <property type="protein sequence ID" value="KAG6404637.1"/>
    <property type="molecule type" value="Genomic_DNA"/>
</dbReference>
<evidence type="ECO:0000259" key="12">
    <source>
        <dbReference type="Pfam" id="PF08263"/>
    </source>
</evidence>
<dbReference type="PANTHER" id="PTHR48061">
    <property type="entry name" value="LEUCINE-RICH REPEAT RECEPTOR PROTEIN KINASE EMS1-LIKE-RELATED"/>
    <property type="match status" value="1"/>
</dbReference>
<evidence type="ECO:0000313" key="14">
    <source>
        <dbReference type="Proteomes" id="UP000298416"/>
    </source>
</evidence>
<dbReference type="SUPFAM" id="SSF52058">
    <property type="entry name" value="L domain-like"/>
    <property type="match status" value="4"/>
</dbReference>
<evidence type="ECO:0000313" key="13">
    <source>
        <dbReference type="EMBL" id="KAG6404637.1"/>
    </source>
</evidence>
<keyword evidence="6" id="KW-0732">Signal</keyword>
<dbReference type="GO" id="GO:0005886">
    <property type="term" value="C:plasma membrane"/>
    <property type="evidence" value="ECO:0007669"/>
    <property type="project" value="UniProtKB-SubCell"/>
</dbReference>
<dbReference type="Proteomes" id="UP000298416">
    <property type="component" value="Unassembled WGS sequence"/>
</dbReference>
<reference evidence="13" key="2">
    <citation type="submission" date="2020-08" db="EMBL/GenBank/DDBJ databases">
        <title>Plant Genome Project.</title>
        <authorList>
            <person name="Zhang R.-G."/>
        </authorList>
    </citation>
    <scope>NUCLEOTIDE SEQUENCE</scope>
    <source>
        <strain evidence="13">Huo1</strain>
        <tissue evidence="13">Leaf</tissue>
    </source>
</reference>
<dbReference type="Gene3D" id="3.80.10.10">
    <property type="entry name" value="Ribonuclease Inhibitor"/>
    <property type="match status" value="6"/>
</dbReference>
<reference evidence="13" key="1">
    <citation type="submission" date="2018-01" db="EMBL/GenBank/DDBJ databases">
        <authorList>
            <person name="Mao J.F."/>
        </authorList>
    </citation>
    <scope>NUCLEOTIDE SEQUENCE</scope>
    <source>
        <strain evidence="13">Huo1</strain>
        <tissue evidence="13">Leaf</tissue>
    </source>
</reference>
<dbReference type="Pfam" id="PF13855">
    <property type="entry name" value="LRR_8"/>
    <property type="match status" value="3"/>
</dbReference>
<dbReference type="SMART" id="SM00369">
    <property type="entry name" value="LRR_TYP"/>
    <property type="match status" value="17"/>
</dbReference>
<comment type="caution">
    <text evidence="13">The sequence shown here is derived from an EMBL/GenBank/DDBJ whole genome shotgun (WGS) entry which is preliminary data.</text>
</comment>
<keyword evidence="8 11" id="KW-1133">Transmembrane helix</keyword>
<gene>
    <name evidence="13" type="ORF">SASPL_136888</name>
</gene>
<evidence type="ECO:0000256" key="8">
    <source>
        <dbReference type="ARBA" id="ARBA00022989"/>
    </source>
</evidence>
<dbReference type="PANTHER" id="PTHR48061:SF2">
    <property type="entry name" value="RECEPTOR LIKE PROTEIN 30-LIKE"/>
    <property type="match status" value="1"/>
</dbReference>
<dbReference type="FunFam" id="3.80.10.10:FF:000213">
    <property type="entry name" value="Tyrosine-sulfated glycopeptide receptor 1"/>
    <property type="match status" value="2"/>
</dbReference>
<proteinExistence type="inferred from homology"/>
<organism evidence="13">
    <name type="scientific">Salvia splendens</name>
    <name type="common">Scarlet sage</name>
    <dbReference type="NCBI Taxonomy" id="180675"/>
    <lineage>
        <taxon>Eukaryota</taxon>
        <taxon>Viridiplantae</taxon>
        <taxon>Streptophyta</taxon>
        <taxon>Embryophyta</taxon>
        <taxon>Tracheophyta</taxon>
        <taxon>Spermatophyta</taxon>
        <taxon>Magnoliopsida</taxon>
        <taxon>eudicotyledons</taxon>
        <taxon>Gunneridae</taxon>
        <taxon>Pentapetalae</taxon>
        <taxon>asterids</taxon>
        <taxon>lamiids</taxon>
        <taxon>Lamiales</taxon>
        <taxon>Lamiaceae</taxon>
        <taxon>Nepetoideae</taxon>
        <taxon>Mentheae</taxon>
        <taxon>Salviinae</taxon>
        <taxon>Salvia</taxon>
        <taxon>Salvia subgen. Calosphace</taxon>
        <taxon>core Calosphace</taxon>
    </lineage>
</organism>
<evidence type="ECO:0000256" key="7">
    <source>
        <dbReference type="ARBA" id="ARBA00022737"/>
    </source>
</evidence>
<evidence type="ECO:0000256" key="10">
    <source>
        <dbReference type="ARBA" id="ARBA00023180"/>
    </source>
</evidence>
<protein>
    <recommendedName>
        <fullName evidence="12">Leucine-rich repeat-containing N-terminal plant-type domain-containing protein</fullName>
    </recommendedName>
</protein>
<dbReference type="Pfam" id="PF00560">
    <property type="entry name" value="LRR_1"/>
    <property type="match status" value="13"/>
</dbReference>
<accession>A0A8X8ZGW0</accession>
<dbReference type="PROSITE" id="PS51450">
    <property type="entry name" value="LRR"/>
    <property type="match status" value="1"/>
</dbReference>
<dbReference type="GO" id="GO:0006952">
    <property type="term" value="P:defense response"/>
    <property type="evidence" value="ECO:0007669"/>
    <property type="project" value="UniProtKB-ARBA"/>
</dbReference>
<dbReference type="SUPFAM" id="SSF52047">
    <property type="entry name" value="RNI-like"/>
    <property type="match status" value="1"/>
</dbReference>